<dbReference type="Proteomes" id="UP000008120">
    <property type="component" value="Chromosome"/>
</dbReference>
<dbReference type="STRING" id="311458.CSUB_C0680"/>
<evidence type="ECO:0000259" key="8">
    <source>
        <dbReference type="PROSITE" id="PS50928"/>
    </source>
</evidence>
<feature type="transmembrane region" description="Helical" evidence="7">
    <location>
        <begin position="154"/>
        <end position="178"/>
    </location>
</feature>
<evidence type="ECO:0000256" key="3">
    <source>
        <dbReference type="ARBA" id="ARBA00022475"/>
    </source>
</evidence>
<keyword evidence="3" id="KW-1003">Cell membrane</keyword>
<dbReference type="PANTHER" id="PTHR43005:SF1">
    <property type="entry name" value="SPERMIDINE_PUTRESCINE TRANSPORT SYSTEM PERMEASE PROTEIN"/>
    <property type="match status" value="1"/>
</dbReference>
<feature type="transmembrane region" description="Helical" evidence="7">
    <location>
        <begin position="9"/>
        <end position="33"/>
    </location>
</feature>
<dbReference type="SUPFAM" id="SSF161098">
    <property type="entry name" value="MetI-like"/>
    <property type="match status" value="1"/>
</dbReference>
<dbReference type="InterPro" id="IPR000515">
    <property type="entry name" value="MetI-like"/>
</dbReference>
<evidence type="ECO:0000313" key="10">
    <source>
        <dbReference type="EMBL" id="BAJ50539.1"/>
    </source>
</evidence>
<name>E6N3S0_CALS0</name>
<sequence>MQKGDVKFLLIGLLPALSFIFPFTFYPIAYAVYVSTLRYDLKYPDQIGFAGFDNFIEVLTSYYMADSVQATVIFVAIAVPIVVLLSLGLAILLNQNFRGVGFLQWLVLVPWAVPLVDSGAIWKWIFDANYGIFNAALKALGLIDSYVPWLNLRWPAMLVLVMAFIWVQLPLPTLLFLAGMQSIPQELYEAAVIDGAGAWAKFKTITVTWLRPFMLIVAVYTSLMAIWTFDLVYVITAGGPGNFTAVISYYTWSEMFTFLNFGRASALSVLVVLVSIGLIIAYFRALRIGRLRLRA</sequence>
<evidence type="ECO:0000256" key="2">
    <source>
        <dbReference type="ARBA" id="ARBA00022448"/>
    </source>
</evidence>
<dbReference type="InterPro" id="IPR035906">
    <property type="entry name" value="MetI-like_sf"/>
</dbReference>
<feature type="domain" description="ABC transmembrane type-1" evidence="8">
    <location>
        <begin position="68"/>
        <end position="282"/>
    </location>
</feature>
<protein>
    <submittedName>
        <fullName evidence="10">Multiple sugar ABC transporter permease</fullName>
    </submittedName>
    <submittedName>
        <fullName evidence="9">Multiple sugar transport system permease protein</fullName>
    </submittedName>
</protein>
<keyword evidence="6 7" id="KW-0472">Membrane</keyword>
<evidence type="ECO:0000256" key="4">
    <source>
        <dbReference type="ARBA" id="ARBA00022692"/>
    </source>
</evidence>
<keyword evidence="5 7" id="KW-1133">Transmembrane helix</keyword>
<dbReference type="KEGG" id="csu:CSUB_C0680"/>
<reference evidence="9 11" key="1">
    <citation type="journal article" date="2005" name="Environ. Microbiol.">
        <title>Genetic and functional properties of uncultivated thermophilic crenarchaeotes from a subsurface gold mine as revealed by analysis of genome fragments.</title>
        <authorList>
            <person name="Nunoura T."/>
            <person name="Hirayama H."/>
            <person name="Takami H."/>
            <person name="Oida H."/>
            <person name="Nishi S."/>
            <person name="Shimamura S."/>
            <person name="Suzuki Y."/>
            <person name="Inagaki F."/>
            <person name="Takai K."/>
            <person name="Nealson K.H."/>
            <person name="Horikoshi K."/>
        </authorList>
    </citation>
    <scope>NUCLEOTIDE SEQUENCE [LARGE SCALE GENOMIC DNA]</scope>
</reference>
<feature type="transmembrane region" description="Helical" evidence="7">
    <location>
        <begin position="72"/>
        <end position="93"/>
    </location>
</feature>
<feature type="transmembrane region" description="Helical" evidence="7">
    <location>
        <begin position="105"/>
        <end position="125"/>
    </location>
</feature>
<keyword evidence="2" id="KW-0813">Transport</keyword>
<evidence type="ECO:0000256" key="1">
    <source>
        <dbReference type="ARBA" id="ARBA00004651"/>
    </source>
</evidence>
<dbReference type="CDD" id="cd06261">
    <property type="entry name" value="TM_PBP2"/>
    <property type="match status" value="1"/>
</dbReference>
<evidence type="ECO:0000256" key="7">
    <source>
        <dbReference type="SAM" id="Phobius"/>
    </source>
</evidence>
<comment type="subcellular location">
    <subcellularLocation>
        <location evidence="1">Cell membrane</location>
        <topology evidence="1">Multi-pass membrane protein</topology>
    </subcellularLocation>
</comment>
<dbReference type="BioCyc" id="CCAL311458:G131R-692-MONOMER"/>
<evidence type="ECO:0000256" key="6">
    <source>
        <dbReference type="ARBA" id="ARBA00023136"/>
    </source>
</evidence>
<dbReference type="EMBL" id="BA000048">
    <property type="protein sequence ID" value="BAJ50539.1"/>
    <property type="molecule type" value="Genomic_DNA"/>
</dbReference>
<dbReference type="GO" id="GO:0005886">
    <property type="term" value="C:plasma membrane"/>
    <property type="evidence" value="ECO:0007669"/>
    <property type="project" value="UniProtKB-SubCell"/>
</dbReference>
<evidence type="ECO:0000313" key="9">
    <source>
        <dbReference type="EMBL" id="BAJ46976.1"/>
    </source>
</evidence>
<reference evidence="9 11" key="2">
    <citation type="journal article" date="2011" name="Nucleic Acids Res.">
        <title>Insights into the evolution of Archaea and eukaryotic protein modifier systems revealed by the genome of a novel archaeal group.</title>
        <authorList>
            <person name="Nunoura T."/>
            <person name="Takaki Y."/>
            <person name="Kakuta J."/>
            <person name="Nishi S."/>
            <person name="Sugahara J."/>
            <person name="Kazama H."/>
            <person name="Chee G."/>
            <person name="Hattori M."/>
            <person name="Kanai A."/>
            <person name="Atomi H."/>
            <person name="Takai K."/>
            <person name="Takami H."/>
        </authorList>
    </citation>
    <scope>NUCLEOTIDE SEQUENCE [LARGE SCALE GENOMIC DNA]</scope>
</reference>
<dbReference type="GO" id="GO:0055085">
    <property type="term" value="P:transmembrane transport"/>
    <property type="evidence" value="ECO:0007669"/>
    <property type="project" value="InterPro"/>
</dbReference>
<organism evidence="9 11">
    <name type="scientific">Caldiarchaeum subterraneum</name>
    <dbReference type="NCBI Taxonomy" id="311458"/>
    <lineage>
        <taxon>Archaea</taxon>
        <taxon>Nitrososphaerota</taxon>
        <taxon>Candidatus Caldarchaeales</taxon>
        <taxon>Candidatus Caldarchaeaceae</taxon>
        <taxon>Candidatus Caldarchaeum</taxon>
    </lineage>
</organism>
<evidence type="ECO:0000313" key="11">
    <source>
        <dbReference type="Proteomes" id="UP000008120"/>
    </source>
</evidence>
<feature type="transmembrane region" description="Helical" evidence="7">
    <location>
        <begin position="213"/>
        <end position="235"/>
    </location>
</feature>
<proteinExistence type="predicted"/>
<feature type="transmembrane region" description="Helical" evidence="7">
    <location>
        <begin position="255"/>
        <end position="283"/>
    </location>
</feature>
<dbReference type="PANTHER" id="PTHR43005">
    <property type="entry name" value="BLR7065 PROTEIN"/>
    <property type="match status" value="1"/>
</dbReference>
<reference evidence="9" key="3">
    <citation type="journal article" date="2012" name="PLoS ONE">
        <title>A Deeply Branching Thermophilic Bacterium with an Ancient Acetyl-CoA Pathway Dominates a Subsurface Ecosystem.</title>
        <authorList>
            <person name="Takami H."/>
            <person name="Noguchi H."/>
            <person name="Takaki Y."/>
            <person name="Uchiyama I."/>
            <person name="Toyoda A."/>
            <person name="Nishi S."/>
            <person name="Chee G.-J."/>
            <person name="Arai W."/>
            <person name="Nunoura T."/>
            <person name="Itoh T."/>
            <person name="Hattori M."/>
            <person name="Takai K."/>
        </authorList>
    </citation>
    <scope>NUCLEOTIDE SEQUENCE</scope>
</reference>
<dbReference type="PROSITE" id="PS50928">
    <property type="entry name" value="ABC_TM1"/>
    <property type="match status" value="1"/>
</dbReference>
<dbReference type="Gene3D" id="1.10.3720.10">
    <property type="entry name" value="MetI-like"/>
    <property type="match status" value="1"/>
</dbReference>
<accession>E6N3S0</accession>
<gene>
    <name evidence="10" type="ORF">CSUB_C0680</name>
    <name evidence="9" type="ORF">HGMM_F40C01C17</name>
</gene>
<evidence type="ECO:0000256" key="5">
    <source>
        <dbReference type="ARBA" id="ARBA00022989"/>
    </source>
</evidence>
<keyword evidence="4 7" id="KW-0812">Transmembrane</keyword>
<dbReference type="AlphaFoldDB" id="E6N3S0"/>
<dbReference type="EMBL" id="AP011751">
    <property type="protein sequence ID" value="BAJ46976.1"/>
    <property type="molecule type" value="Genomic_DNA"/>
</dbReference>
<keyword evidence="9" id="KW-0762">Sugar transport</keyword>